<keyword evidence="2" id="KW-1185">Reference proteome</keyword>
<evidence type="ECO:0000313" key="2">
    <source>
        <dbReference type="Proteomes" id="UP000054166"/>
    </source>
</evidence>
<dbReference type="AlphaFoldDB" id="A0A0C3BLI4"/>
<name>A0A0C3BLI4_PILCF</name>
<reference evidence="2" key="2">
    <citation type="submission" date="2015-01" db="EMBL/GenBank/DDBJ databases">
        <title>Evolutionary Origins and Diversification of the Mycorrhizal Mutualists.</title>
        <authorList>
            <consortium name="DOE Joint Genome Institute"/>
            <consortium name="Mycorrhizal Genomics Consortium"/>
            <person name="Kohler A."/>
            <person name="Kuo A."/>
            <person name="Nagy L.G."/>
            <person name="Floudas D."/>
            <person name="Copeland A."/>
            <person name="Barry K.W."/>
            <person name="Cichocki N."/>
            <person name="Veneault-Fourrey C."/>
            <person name="LaButti K."/>
            <person name="Lindquist E.A."/>
            <person name="Lipzen A."/>
            <person name="Lundell T."/>
            <person name="Morin E."/>
            <person name="Murat C."/>
            <person name="Riley R."/>
            <person name="Ohm R."/>
            <person name="Sun H."/>
            <person name="Tunlid A."/>
            <person name="Henrissat B."/>
            <person name="Grigoriev I.V."/>
            <person name="Hibbett D.S."/>
            <person name="Martin F."/>
        </authorList>
    </citation>
    <scope>NUCLEOTIDE SEQUENCE [LARGE SCALE GENOMIC DNA]</scope>
    <source>
        <strain evidence="2">F 1598</strain>
    </source>
</reference>
<accession>A0A0C3BLI4</accession>
<organism evidence="1 2">
    <name type="scientific">Piloderma croceum (strain F 1598)</name>
    <dbReference type="NCBI Taxonomy" id="765440"/>
    <lineage>
        <taxon>Eukaryota</taxon>
        <taxon>Fungi</taxon>
        <taxon>Dikarya</taxon>
        <taxon>Basidiomycota</taxon>
        <taxon>Agaricomycotina</taxon>
        <taxon>Agaricomycetes</taxon>
        <taxon>Agaricomycetidae</taxon>
        <taxon>Atheliales</taxon>
        <taxon>Atheliaceae</taxon>
        <taxon>Piloderma</taxon>
    </lineage>
</organism>
<protein>
    <submittedName>
        <fullName evidence="1">Uncharacterized protein</fullName>
    </submittedName>
</protein>
<gene>
    <name evidence="1" type="ORF">PILCRDRAFT_63295</name>
</gene>
<sequence>MPLSLVHKRECTLFFPILHCTILTAIFSSKSDPLVHHGHHFCCTIHAMCNIYALLTQSVIYEVEQTADDDLNDDEHRKHQVFKQLLNLVPNLKERIMTGSEEELTEVADLLHKGATGARGDNTKNLNGNILEY</sequence>
<evidence type="ECO:0000313" key="1">
    <source>
        <dbReference type="EMBL" id="KIM87313.1"/>
    </source>
</evidence>
<dbReference type="HOGENOM" id="CLU_1907457_0_0_1"/>
<proteinExistence type="predicted"/>
<dbReference type="EMBL" id="KN832979">
    <property type="protein sequence ID" value="KIM87313.1"/>
    <property type="molecule type" value="Genomic_DNA"/>
</dbReference>
<reference evidence="1 2" key="1">
    <citation type="submission" date="2014-04" db="EMBL/GenBank/DDBJ databases">
        <authorList>
            <consortium name="DOE Joint Genome Institute"/>
            <person name="Kuo A."/>
            <person name="Tarkka M."/>
            <person name="Buscot F."/>
            <person name="Kohler A."/>
            <person name="Nagy L.G."/>
            <person name="Floudas D."/>
            <person name="Copeland A."/>
            <person name="Barry K.W."/>
            <person name="Cichocki N."/>
            <person name="Veneault-Fourrey C."/>
            <person name="LaButti K."/>
            <person name="Lindquist E.A."/>
            <person name="Lipzen A."/>
            <person name="Lundell T."/>
            <person name="Morin E."/>
            <person name="Murat C."/>
            <person name="Sun H."/>
            <person name="Tunlid A."/>
            <person name="Henrissat B."/>
            <person name="Grigoriev I.V."/>
            <person name="Hibbett D.S."/>
            <person name="Martin F."/>
            <person name="Nordberg H.P."/>
            <person name="Cantor M.N."/>
            <person name="Hua S.X."/>
        </authorList>
    </citation>
    <scope>NUCLEOTIDE SEQUENCE [LARGE SCALE GENOMIC DNA]</scope>
    <source>
        <strain evidence="1 2">F 1598</strain>
    </source>
</reference>
<dbReference type="OrthoDB" id="2671666at2759"/>
<dbReference type="InParanoid" id="A0A0C3BLI4"/>
<dbReference type="Proteomes" id="UP000054166">
    <property type="component" value="Unassembled WGS sequence"/>
</dbReference>
<dbReference type="STRING" id="765440.A0A0C3BLI4"/>